<organism evidence="3 4">
    <name type="scientific">Folsomia candida</name>
    <name type="common">Springtail</name>
    <dbReference type="NCBI Taxonomy" id="158441"/>
    <lineage>
        <taxon>Eukaryota</taxon>
        <taxon>Metazoa</taxon>
        <taxon>Ecdysozoa</taxon>
        <taxon>Arthropoda</taxon>
        <taxon>Hexapoda</taxon>
        <taxon>Collembola</taxon>
        <taxon>Entomobryomorpha</taxon>
        <taxon>Isotomoidea</taxon>
        <taxon>Isotomidae</taxon>
        <taxon>Proisotominae</taxon>
        <taxon>Folsomia</taxon>
    </lineage>
</organism>
<gene>
    <name evidence="3" type="ORF">Fcan01_21158</name>
</gene>
<dbReference type="AlphaFoldDB" id="A0A226DEJ6"/>
<feature type="signal peptide" evidence="2">
    <location>
        <begin position="1"/>
        <end position="17"/>
    </location>
</feature>
<evidence type="ECO:0000313" key="3">
    <source>
        <dbReference type="EMBL" id="OXA44005.1"/>
    </source>
</evidence>
<dbReference type="PRINTS" id="PR01217">
    <property type="entry name" value="PRICHEXTENSN"/>
</dbReference>
<proteinExistence type="predicted"/>
<keyword evidence="4" id="KW-1185">Reference proteome</keyword>
<feature type="compositionally biased region" description="Polar residues" evidence="1">
    <location>
        <begin position="49"/>
        <end position="127"/>
    </location>
</feature>
<evidence type="ECO:0000313" key="4">
    <source>
        <dbReference type="Proteomes" id="UP000198287"/>
    </source>
</evidence>
<dbReference type="EMBL" id="LNIX01000020">
    <property type="protein sequence ID" value="OXA44005.1"/>
    <property type="molecule type" value="Genomic_DNA"/>
</dbReference>
<accession>A0A226DEJ6</accession>
<dbReference type="STRING" id="158441.A0A226DEJ6"/>
<dbReference type="Proteomes" id="UP000198287">
    <property type="component" value="Unassembled WGS sequence"/>
</dbReference>
<protein>
    <submittedName>
        <fullName evidence="3">Repetitive proline-rich cell wall protein</fullName>
    </submittedName>
</protein>
<feature type="region of interest" description="Disordered" evidence="1">
    <location>
        <begin position="253"/>
        <end position="348"/>
    </location>
</feature>
<feature type="compositionally biased region" description="Basic and acidic residues" evidence="1">
    <location>
        <begin position="217"/>
        <end position="237"/>
    </location>
</feature>
<evidence type="ECO:0000256" key="2">
    <source>
        <dbReference type="SAM" id="SignalP"/>
    </source>
</evidence>
<feature type="region of interest" description="Disordered" evidence="1">
    <location>
        <begin position="208"/>
        <end position="237"/>
    </location>
</feature>
<feature type="region of interest" description="Disordered" evidence="1">
    <location>
        <begin position="31"/>
        <end position="177"/>
    </location>
</feature>
<feature type="chain" id="PRO_5013121618" evidence="2">
    <location>
        <begin position="18"/>
        <end position="609"/>
    </location>
</feature>
<sequence length="609" mass="67730">MKLKLYIFFLLVGFVTSVPMPELVYEDKGDTSAPQIVEPSYSPEPSPQIVDTPSYSPEPSPQIVDTPSYSPEPSPQIVDTPSYSPEPSPQIVDTPSYSPEPSPQIVDTPSYSPEPSPQIVDTPSYSPEPSPQIVDAPSYSPEPSPQQDYVAASPVNDYAESSAHSSSDPLPPVYTPAAYPTTDPTVYTAPPPYEGQNVTYLYPKETRSYNEEEPEIEERAHSVHSTYKKEQPHEFERPIEPMEVEVFDPYSFAASGGSGTTDAPYVSEEEIYVVQSPAEDKKQTPYPEEEKVEEPYPQEAYPNPPSQTNYDQKEVFDGLSSESEVYPAPPQQPSAYISEEKIYSPPAKKPSTYISEEIYSPPAKKPSAYISEEKIYSPPAKKPSTYISEEIYSPPAKKPSTYISEEIYSPPAKKPSTYISEEIIYSPPAKKPSTYISEEEIYSQPATKTDEESFSSSFLQAFDQILIASDRYRTSLTKPLHVLVEDASGRRGVVTCKLQRTRIVVTRGVKALLESYPHWVKLGTTIEESHCRQDSKMALVAYSSQLAKVAQDLAGMEDMDLDDILDAPNAAFKRLEQIVLQTLALFGPLTNLDDHHSHNNGHHEVYSPS</sequence>
<name>A0A226DEJ6_FOLCA</name>
<comment type="caution">
    <text evidence="3">The sequence shown here is derived from an EMBL/GenBank/DDBJ whole genome shotgun (WGS) entry which is preliminary data.</text>
</comment>
<keyword evidence="2" id="KW-0732">Signal</keyword>
<evidence type="ECO:0000256" key="1">
    <source>
        <dbReference type="SAM" id="MobiDB-lite"/>
    </source>
</evidence>
<reference evidence="3 4" key="1">
    <citation type="submission" date="2015-12" db="EMBL/GenBank/DDBJ databases">
        <title>The genome of Folsomia candida.</title>
        <authorList>
            <person name="Faddeeva A."/>
            <person name="Derks M.F."/>
            <person name="Anvar Y."/>
            <person name="Smit S."/>
            <person name="Van Straalen N."/>
            <person name="Roelofs D."/>
        </authorList>
    </citation>
    <scope>NUCLEOTIDE SEQUENCE [LARGE SCALE GENOMIC DNA]</scope>
    <source>
        <strain evidence="3 4">VU population</strain>
        <tissue evidence="3">Whole body</tissue>
    </source>
</reference>